<dbReference type="Gene3D" id="3.30.160.20">
    <property type="match status" value="1"/>
</dbReference>
<evidence type="ECO:0000313" key="2">
    <source>
        <dbReference type="EMBL" id="SPO30629.1"/>
    </source>
</evidence>
<dbReference type="EMBL" id="OOIN01000034">
    <property type="protein sequence ID" value="SPO30629.1"/>
    <property type="molecule type" value="Genomic_DNA"/>
</dbReference>
<name>A0A5C3EN33_9BASI</name>
<reference evidence="2 3" key="1">
    <citation type="submission" date="2018-03" db="EMBL/GenBank/DDBJ databases">
        <authorList>
            <person name="Guldener U."/>
        </authorList>
    </citation>
    <scope>NUCLEOTIDE SEQUENCE [LARGE SCALE GENOMIC DNA]</scope>
    <source>
        <strain evidence="2 3">NBRC100155</strain>
    </source>
</reference>
<dbReference type="SUPFAM" id="SSF54768">
    <property type="entry name" value="dsRNA-binding domain-like"/>
    <property type="match status" value="1"/>
</dbReference>
<accession>A0A5C3EN33</accession>
<gene>
    <name evidence="2" type="ORF">UTRI_05246</name>
</gene>
<organism evidence="2 3">
    <name type="scientific">Ustilago trichophora</name>
    <dbReference type="NCBI Taxonomy" id="86804"/>
    <lineage>
        <taxon>Eukaryota</taxon>
        <taxon>Fungi</taxon>
        <taxon>Dikarya</taxon>
        <taxon>Basidiomycota</taxon>
        <taxon>Ustilaginomycotina</taxon>
        <taxon>Ustilaginomycetes</taxon>
        <taxon>Ustilaginales</taxon>
        <taxon>Ustilaginaceae</taxon>
        <taxon>Ustilago</taxon>
    </lineage>
</organism>
<dbReference type="OrthoDB" id="2555303at2759"/>
<proteinExistence type="predicted"/>
<evidence type="ECO:0000256" key="1">
    <source>
        <dbReference type="SAM" id="MobiDB-lite"/>
    </source>
</evidence>
<evidence type="ECO:0000313" key="3">
    <source>
        <dbReference type="Proteomes" id="UP000324022"/>
    </source>
</evidence>
<feature type="compositionally biased region" description="Low complexity" evidence="1">
    <location>
        <begin position="60"/>
        <end position="69"/>
    </location>
</feature>
<evidence type="ECO:0008006" key="4">
    <source>
        <dbReference type="Google" id="ProtNLM"/>
    </source>
</evidence>
<protein>
    <recommendedName>
        <fullName evidence="4">DRBM domain-containing protein</fullName>
    </recommendedName>
</protein>
<sequence length="194" mass="20925">MSPSANYNQTSVNLQAIGAGSIPTYLEKAFPPRSPAEDANMAAGHFVDSARLNIDHMLQSSLSTPSSGSAERIDSEKEGMQEEEEEVPFYIKTKGKGKGKPIFFDLKKSSVAQIFEYAAQKGIPDPVFCHSSSGAAHILKFSVTVTFAGLTTTNTDHPFAGSIKEGKEQACFKLARMILDRQRKGLMTSSSSAL</sequence>
<feature type="compositionally biased region" description="Basic and acidic residues" evidence="1">
    <location>
        <begin position="71"/>
        <end position="80"/>
    </location>
</feature>
<dbReference type="Proteomes" id="UP000324022">
    <property type="component" value="Unassembled WGS sequence"/>
</dbReference>
<keyword evidence="3" id="KW-1185">Reference proteome</keyword>
<dbReference type="CDD" id="cd00048">
    <property type="entry name" value="DSRM_SF"/>
    <property type="match status" value="1"/>
</dbReference>
<dbReference type="AlphaFoldDB" id="A0A5C3EN33"/>
<feature type="region of interest" description="Disordered" evidence="1">
    <location>
        <begin position="60"/>
        <end position="85"/>
    </location>
</feature>